<dbReference type="GO" id="GO:0004445">
    <property type="term" value="F:inositol-polyphosphate 5-phosphatase activity"/>
    <property type="evidence" value="ECO:0007669"/>
    <property type="project" value="UniProtKB-EC"/>
</dbReference>
<dbReference type="InterPro" id="IPR046985">
    <property type="entry name" value="IP5"/>
</dbReference>
<protein>
    <submittedName>
        <fullName evidence="3">Inositol polyphosphate 5-phosphatase</fullName>
        <ecNumber evidence="3">3.1.3.36</ecNumber>
        <ecNumber evidence="3">3.1.3.56</ecNumber>
    </submittedName>
</protein>
<dbReference type="SUPFAM" id="SSF56219">
    <property type="entry name" value="DNase I-like"/>
    <property type="match status" value="1"/>
</dbReference>
<keyword evidence="4" id="KW-1185">Reference proteome</keyword>
<proteinExistence type="predicted"/>
<dbReference type="EC" id="3.1.3.56" evidence="3"/>
<dbReference type="EMBL" id="JH994095">
    <property type="protein sequence ID" value="ELQ73970.1"/>
    <property type="molecule type" value="Genomic_DNA"/>
</dbReference>
<dbReference type="STRING" id="72359.L7JRP8"/>
<dbReference type="Pfam" id="PF22669">
    <property type="entry name" value="Exo_endo_phos2"/>
    <property type="match status" value="1"/>
</dbReference>
<keyword evidence="1" id="KW-1133">Transmembrane helix</keyword>
<name>L7JRP8_TRAHO</name>
<dbReference type="HOGENOM" id="CLU_799734_0_0_1"/>
<evidence type="ECO:0000259" key="2">
    <source>
        <dbReference type="SMART" id="SM00128"/>
    </source>
</evidence>
<evidence type="ECO:0000313" key="3">
    <source>
        <dbReference type="EMBL" id="ELQ73970.1"/>
    </source>
</evidence>
<dbReference type="Gene3D" id="3.60.10.10">
    <property type="entry name" value="Endonuclease/exonuclease/phosphatase"/>
    <property type="match status" value="1"/>
</dbReference>
<evidence type="ECO:0000313" key="4">
    <source>
        <dbReference type="Proteomes" id="UP000011185"/>
    </source>
</evidence>
<dbReference type="VEuPathDB" id="MicrosporidiaDB:THOM_3110"/>
<evidence type="ECO:0000256" key="1">
    <source>
        <dbReference type="SAM" id="Phobius"/>
    </source>
</evidence>
<gene>
    <name evidence="3" type="ORF">THOM_3110</name>
</gene>
<dbReference type="InterPro" id="IPR036691">
    <property type="entry name" value="Endo/exonu/phosph_ase_sf"/>
</dbReference>
<dbReference type="PANTHER" id="PTHR11200">
    <property type="entry name" value="INOSITOL 5-PHOSPHATASE"/>
    <property type="match status" value="1"/>
</dbReference>
<dbReference type="InParanoid" id="L7JRP8"/>
<dbReference type="GO" id="GO:0046856">
    <property type="term" value="P:phosphatidylinositol dephosphorylation"/>
    <property type="evidence" value="ECO:0007669"/>
    <property type="project" value="InterPro"/>
</dbReference>
<dbReference type="OrthoDB" id="62798at2759"/>
<feature type="domain" description="Inositol polyphosphate-related phosphatase" evidence="2">
    <location>
        <begin position="1"/>
        <end position="292"/>
    </location>
</feature>
<feature type="transmembrane region" description="Helical" evidence="1">
    <location>
        <begin position="303"/>
        <end position="333"/>
    </location>
</feature>
<sequence>MNILILTWNVQKNKNYLVDLHYMLKEKKADTIYIALQEAHDFTVPWAIQKFFMKLFFKAYKYREIERFCGLVTIILSKYRITAVNTFVPFPNLYYNKGAVVTNLGINYTNILLVNLHLHHGVINEARRVNQMKMVLRSIEGRFSYIFVCGDFNTRVDVKKIPTCFDLNEFVMLSDWCNRTCREGPLNADADREWACAYNLHMDKFKKADQMNAFKSIFCLDEFDVKFLPSYKYHARTDAYNLKQTPSWCDRILFKTVNEIECLFYGSNMLVNTSDHKPVMALYQIRDGFELKNMNKKKKKAKYACYAGYTVQFTYNNFILIVIGLTAILWHFFGQLLCD</sequence>
<dbReference type="AlphaFoldDB" id="L7JRP8"/>
<dbReference type="PANTHER" id="PTHR11200:SF300">
    <property type="entry name" value="TYPE II INOSITOL 1,4,5-TRISPHOSPHATE 5-PHOSPHATASE"/>
    <property type="match status" value="1"/>
</dbReference>
<dbReference type="Proteomes" id="UP000011185">
    <property type="component" value="Unassembled WGS sequence"/>
</dbReference>
<accession>L7JRP8</accession>
<keyword evidence="3" id="KW-0378">Hydrolase</keyword>
<dbReference type="OMA" id="SLIEYNC"/>
<keyword evidence="1" id="KW-0812">Transmembrane</keyword>
<dbReference type="SMART" id="SM00128">
    <property type="entry name" value="IPPc"/>
    <property type="match status" value="1"/>
</dbReference>
<dbReference type="EC" id="3.1.3.36" evidence="3"/>
<dbReference type="InterPro" id="IPR000300">
    <property type="entry name" value="IPPc"/>
</dbReference>
<reference evidence="3 4" key="1">
    <citation type="journal article" date="2012" name="PLoS Pathog.">
        <title>The genome of the obligate intracellular parasite Trachipleistophora hominis: new insights into microsporidian genome dynamics and reductive evolution.</title>
        <authorList>
            <person name="Heinz E."/>
            <person name="Williams T.A."/>
            <person name="Nakjang S."/>
            <person name="Noel C.J."/>
            <person name="Swan D.C."/>
            <person name="Goldberg A.V."/>
            <person name="Harris S.R."/>
            <person name="Weinmaier T."/>
            <person name="Markert S."/>
            <person name="Becher D."/>
            <person name="Bernhardt J."/>
            <person name="Dagan T."/>
            <person name="Hacker C."/>
            <person name="Lucocq J.M."/>
            <person name="Schweder T."/>
            <person name="Rattei T."/>
            <person name="Hall N."/>
            <person name="Hirt R.P."/>
            <person name="Embley T.M."/>
        </authorList>
    </citation>
    <scope>NUCLEOTIDE SEQUENCE [LARGE SCALE GENOMIC DNA]</scope>
</reference>
<keyword evidence="1" id="KW-0472">Membrane</keyword>
<dbReference type="GO" id="GO:0004439">
    <property type="term" value="F:phosphatidylinositol-4,5-bisphosphate 5-phosphatase activity"/>
    <property type="evidence" value="ECO:0007669"/>
    <property type="project" value="UniProtKB-EC"/>
</dbReference>
<organism evidence="3 4">
    <name type="scientific">Trachipleistophora hominis</name>
    <name type="common">Microsporidian parasite</name>
    <dbReference type="NCBI Taxonomy" id="72359"/>
    <lineage>
        <taxon>Eukaryota</taxon>
        <taxon>Fungi</taxon>
        <taxon>Fungi incertae sedis</taxon>
        <taxon>Microsporidia</taxon>
        <taxon>Pleistophoridae</taxon>
        <taxon>Trachipleistophora</taxon>
    </lineage>
</organism>